<protein>
    <submittedName>
        <fullName evidence="1">Uncharacterized protein</fullName>
    </submittedName>
</protein>
<evidence type="ECO:0000313" key="1">
    <source>
        <dbReference type="EMBL" id="GAU51076.1"/>
    </source>
</evidence>
<keyword evidence="2" id="KW-1185">Reference proteome</keyword>
<sequence>MFANTTTSISKDLIIKNILFNENLFGSFMIVLEPSLAEFVSVRVTCSVRWCGGEFKCDLLLEVEFLEVFFSTMMMIGGMKDENG</sequence>
<dbReference type="Proteomes" id="UP000242715">
    <property type="component" value="Unassembled WGS sequence"/>
</dbReference>
<organism evidence="1 2">
    <name type="scientific">Trifolium subterraneum</name>
    <name type="common">Subterranean clover</name>
    <dbReference type="NCBI Taxonomy" id="3900"/>
    <lineage>
        <taxon>Eukaryota</taxon>
        <taxon>Viridiplantae</taxon>
        <taxon>Streptophyta</taxon>
        <taxon>Embryophyta</taxon>
        <taxon>Tracheophyta</taxon>
        <taxon>Spermatophyta</taxon>
        <taxon>Magnoliopsida</taxon>
        <taxon>eudicotyledons</taxon>
        <taxon>Gunneridae</taxon>
        <taxon>Pentapetalae</taxon>
        <taxon>rosids</taxon>
        <taxon>fabids</taxon>
        <taxon>Fabales</taxon>
        <taxon>Fabaceae</taxon>
        <taxon>Papilionoideae</taxon>
        <taxon>50 kb inversion clade</taxon>
        <taxon>NPAAA clade</taxon>
        <taxon>Hologalegina</taxon>
        <taxon>IRL clade</taxon>
        <taxon>Trifolieae</taxon>
        <taxon>Trifolium</taxon>
    </lineage>
</organism>
<dbReference type="AlphaFoldDB" id="A0A2Z6P5R9"/>
<dbReference type="EMBL" id="DF974968">
    <property type="protein sequence ID" value="GAU51076.1"/>
    <property type="molecule type" value="Genomic_DNA"/>
</dbReference>
<accession>A0A2Z6P5R9</accession>
<proteinExistence type="predicted"/>
<evidence type="ECO:0000313" key="2">
    <source>
        <dbReference type="Proteomes" id="UP000242715"/>
    </source>
</evidence>
<reference evidence="2" key="1">
    <citation type="journal article" date="2017" name="Front. Plant Sci.">
        <title>Climate Clever Clovers: New Paradigm to Reduce the Environmental Footprint of Ruminants by Breeding Low Methanogenic Forages Utilizing Haplotype Variation.</title>
        <authorList>
            <person name="Kaur P."/>
            <person name="Appels R."/>
            <person name="Bayer P.E."/>
            <person name="Keeble-Gagnere G."/>
            <person name="Wang J."/>
            <person name="Hirakawa H."/>
            <person name="Shirasawa K."/>
            <person name="Vercoe P."/>
            <person name="Stefanova K."/>
            <person name="Durmic Z."/>
            <person name="Nichols P."/>
            <person name="Revell C."/>
            <person name="Isobe S.N."/>
            <person name="Edwards D."/>
            <person name="Erskine W."/>
        </authorList>
    </citation>
    <scope>NUCLEOTIDE SEQUENCE [LARGE SCALE GENOMIC DNA]</scope>
    <source>
        <strain evidence="2">cv. Daliak</strain>
    </source>
</reference>
<gene>
    <name evidence="1" type="ORF">TSUD_291120</name>
</gene>
<name>A0A2Z6P5R9_TRISU</name>